<dbReference type="STRING" id="749414.SBI_09197"/>
<evidence type="ECO:0000256" key="1">
    <source>
        <dbReference type="SAM" id="MobiDB-lite"/>
    </source>
</evidence>
<dbReference type="KEGG" id="sbh:SBI_09197"/>
<dbReference type="AlphaFoldDB" id="D7C3U9"/>
<protein>
    <submittedName>
        <fullName evidence="2">Uncharacterized protein</fullName>
    </submittedName>
</protein>
<keyword evidence="3" id="KW-1185">Reference proteome</keyword>
<dbReference type="EMBL" id="CP002047">
    <property type="protein sequence ID" value="ADI12315.1"/>
    <property type="molecule type" value="Genomic_DNA"/>
</dbReference>
<feature type="compositionally biased region" description="Gly residues" evidence="1">
    <location>
        <begin position="1"/>
        <end position="12"/>
    </location>
</feature>
<dbReference type="HOGENOM" id="CLU_2703127_0_0_11"/>
<evidence type="ECO:0000313" key="2">
    <source>
        <dbReference type="EMBL" id="ADI12315.1"/>
    </source>
</evidence>
<name>D7C3U9_STRBB</name>
<feature type="region of interest" description="Disordered" evidence="1">
    <location>
        <begin position="1"/>
        <end position="31"/>
    </location>
</feature>
<proteinExistence type="predicted"/>
<accession>D7C3U9</accession>
<evidence type="ECO:0000313" key="3">
    <source>
        <dbReference type="Proteomes" id="UP000000377"/>
    </source>
</evidence>
<organism evidence="2 3">
    <name type="scientific">Streptomyces bingchenggensis (strain BCW-1)</name>
    <dbReference type="NCBI Taxonomy" id="749414"/>
    <lineage>
        <taxon>Bacteria</taxon>
        <taxon>Bacillati</taxon>
        <taxon>Actinomycetota</taxon>
        <taxon>Actinomycetes</taxon>
        <taxon>Kitasatosporales</taxon>
        <taxon>Streptomycetaceae</taxon>
        <taxon>Streptomyces</taxon>
    </lineage>
</organism>
<reference evidence="2 3" key="1">
    <citation type="journal article" date="2010" name="J. Bacteriol.">
        <title>Genome sequence of the milbemycin-producing bacterium Streptomyces bingchenggensis.</title>
        <authorList>
            <person name="Wang X.J."/>
            <person name="Yan Y.J."/>
            <person name="Zhang B."/>
            <person name="An J."/>
            <person name="Wang J.J."/>
            <person name="Tian J."/>
            <person name="Jiang L."/>
            <person name="Chen Y.H."/>
            <person name="Huang S.X."/>
            <person name="Yin M."/>
            <person name="Zhang J."/>
            <person name="Gao A.L."/>
            <person name="Liu C.X."/>
            <person name="Zhu Z.X."/>
            <person name="Xiang W.S."/>
        </authorList>
    </citation>
    <scope>NUCLEOTIDE SEQUENCE [LARGE SCALE GENOMIC DNA]</scope>
    <source>
        <strain evidence="2 3">BCW-1</strain>
    </source>
</reference>
<sequence>MDAGPGQVGGRSGSYFEGFDHPPRTCSPRGPYEAASVNPILRPGHVAQHPVAPGPITLATDWFDYRSTAADTH</sequence>
<gene>
    <name evidence="2" type="ordered locus">SBI_09197</name>
</gene>
<dbReference type="PATRIC" id="fig|749414.3.peg.9473"/>
<dbReference type="Proteomes" id="UP000000377">
    <property type="component" value="Chromosome"/>
</dbReference>